<protein>
    <recommendedName>
        <fullName evidence="11">Transcriptional regulator WhiB</fullName>
    </recommendedName>
</protein>
<evidence type="ECO:0000256" key="8">
    <source>
        <dbReference type="ARBA" id="ARBA00023125"/>
    </source>
</evidence>
<evidence type="ECO:0000256" key="10">
    <source>
        <dbReference type="ARBA" id="ARBA00023163"/>
    </source>
</evidence>
<keyword evidence="6 11" id="KW-0411">Iron-sulfur</keyword>
<comment type="caution">
    <text evidence="14">The sequence shown here is derived from an EMBL/GenBank/DDBJ whole genome shotgun (WGS) entry which is preliminary data.</text>
</comment>
<keyword evidence="8 11" id="KW-0238">DNA-binding</keyword>
<feature type="binding site" evidence="11">
    <location>
        <position position="142"/>
    </location>
    <ligand>
        <name>[4Fe-4S] cluster</name>
        <dbReference type="ChEBI" id="CHEBI:49883"/>
    </ligand>
</feature>
<comment type="similarity">
    <text evidence="2 11">Belongs to the WhiB family.</text>
</comment>
<feature type="domain" description="4Fe-4S Wbl-type" evidence="13">
    <location>
        <begin position="111"/>
        <end position="172"/>
    </location>
</feature>
<feature type="binding site" evidence="11">
    <location>
        <position position="112"/>
    </location>
    <ligand>
        <name>[4Fe-4S] cluster</name>
        <dbReference type="ChEBI" id="CHEBI:49883"/>
    </ligand>
</feature>
<evidence type="ECO:0000256" key="11">
    <source>
        <dbReference type="HAMAP-Rule" id="MF_01479"/>
    </source>
</evidence>
<feature type="binding site" evidence="11">
    <location>
        <position position="148"/>
    </location>
    <ligand>
        <name>[4Fe-4S] cluster</name>
        <dbReference type="ChEBI" id="CHEBI:49883"/>
    </ligand>
</feature>
<feature type="region of interest" description="Disordered" evidence="12">
    <location>
        <begin position="33"/>
        <end position="56"/>
    </location>
</feature>
<keyword evidence="4 11" id="KW-0479">Metal-binding</keyword>
<feature type="binding site" evidence="11">
    <location>
        <position position="139"/>
    </location>
    <ligand>
        <name>[4Fe-4S] cluster</name>
        <dbReference type="ChEBI" id="CHEBI:49883"/>
    </ligand>
</feature>
<evidence type="ECO:0000256" key="5">
    <source>
        <dbReference type="ARBA" id="ARBA00023004"/>
    </source>
</evidence>
<dbReference type="PANTHER" id="PTHR38839:SF6">
    <property type="entry name" value="TRANSCRIPTIONAL REGULATOR WHIB1"/>
    <property type="match status" value="1"/>
</dbReference>
<keyword evidence="10 11" id="KW-0804">Transcription</keyword>
<evidence type="ECO:0000256" key="6">
    <source>
        <dbReference type="ARBA" id="ARBA00023014"/>
    </source>
</evidence>
<dbReference type="PROSITE" id="PS51674">
    <property type="entry name" value="4FE4S_WBL"/>
    <property type="match status" value="1"/>
</dbReference>
<dbReference type="RefSeq" id="WP_344888594.1">
    <property type="nucleotide sequence ID" value="NZ_BAAAWD010000004.1"/>
</dbReference>
<evidence type="ECO:0000256" key="1">
    <source>
        <dbReference type="ARBA" id="ARBA00004496"/>
    </source>
</evidence>
<evidence type="ECO:0000259" key="13">
    <source>
        <dbReference type="PROSITE" id="PS51674"/>
    </source>
</evidence>
<keyword evidence="3 11" id="KW-0004">4Fe-4S</keyword>
<comment type="PTM">
    <text evidence="11">The Fe-S cluster can be nitrosylated by nitric oxide (NO).</text>
</comment>
<comment type="function">
    <text evidence="11">Acts as a transcriptional regulator. Probably redox-responsive. The apo- but not holo-form probably binds DNA.</text>
</comment>
<evidence type="ECO:0000256" key="9">
    <source>
        <dbReference type="ARBA" id="ARBA00023157"/>
    </source>
</evidence>
<evidence type="ECO:0000256" key="12">
    <source>
        <dbReference type="SAM" id="MobiDB-lite"/>
    </source>
</evidence>
<dbReference type="EMBL" id="BAAAWD010000004">
    <property type="protein sequence ID" value="GAA2990404.1"/>
    <property type="molecule type" value="Genomic_DNA"/>
</dbReference>
<keyword evidence="11" id="KW-0963">Cytoplasm</keyword>
<name>A0ABN3XRP9_9ACTN</name>
<feature type="region of interest" description="Disordered" evidence="12">
    <location>
        <begin position="217"/>
        <end position="246"/>
    </location>
</feature>
<organism evidence="14 15">
    <name type="scientific">Streptosporangium longisporum</name>
    <dbReference type="NCBI Taxonomy" id="46187"/>
    <lineage>
        <taxon>Bacteria</taxon>
        <taxon>Bacillati</taxon>
        <taxon>Actinomycetota</taxon>
        <taxon>Actinomycetes</taxon>
        <taxon>Streptosporangiales</taxon>
        <taxon>Streptosporangiaceae</taxon>
        <taxon>Streptosporangium</taxon>
    </lineage>
</organism>
<comment type="cofactor">
    <cofactor evidence="11">
        <name>[4Fe-4S] cluster</name>
        <dbReference type="ChEBI" id="CHEBI:49883"/>
    </cofactor>
    <text evidence="11">Binds 1 [4Fe-4S] cluster per subunit. Following nitrosylation of the [4Fe-4S] cluster binds 1 [4Fe-8(NO)] cluster per subunit.</text>
</comment>
<dbReference type="InterPro" id="IPR003482">
    <property type="entry name" value="Whib"/>
</dbReference>
<evidence type="ECO:0000256" key="3">
    <source>
        <dbReference type="ARBA" id="ARBA00022485"/>
    </source>
</evidence>
<keyword evidence="7 11" id="KW-0805">Transcription regulation</keyword>
<dbReference type="Proteomes" id="UP001499930">
    <property type="component" value="Unassembled WGS sequence"/>
</dbReference>
<evidence type="ECO:0000256" key="7">
    <source>
        <dbReference type="ARBA" id="ARBA00023015"/>
    </source>
</evidence>
<dbReference type="Pfam" id="PF02467">
    <property type="entry name" value="Whib"/>
    <property type="match status" value="1"/>
</dbReference>
<evidence type="ECO:0000256" key="4">
    <source>
        <dbReference type="ARBA" id="ARBA00022723"/>
    </source>
</evidence>
<dbReference type="HAMAP" id="MF_01479">
    <property type="entry name" value="WhiB"/>
    <property type="match status" value="1"/>
</dbReference>
<comment type="PTM">
    <text evidence="11">Upon Fe-S cluster removal intramolecular disulfide bonds are formed.</text>
</comment>
<evidence type="ECO:0000313" key="15">
    <source>
        <dbReference type="Proteomes" id="UP001499930"/>
    </source>
</evidence>
<accession>A0ABN3XRP9</accession>
<sequence>MGRRQIICACCGHPGPYGANNWVKTCTNRWRLAGRPNTGPPPRREPRAEPSTSPAQRRAEYAALADLGRSTTSIAWELSVSTRTVERYAARRPLTVQTQKERRMSWDKDAACRRESKELMFPLSYAAENPQVREAKAVCRSCPITSACLAYALERGEPEGIWGGQTPQERRRSRTDTFTPVPAPVRKPQQQWTSGGCPICLRLAIRIRSDNTLAAHSREPGRLAHDMTCPGGAAPSRRKARQEATR</sequence>
<comment type="subcellular location">
    <subcellularLocation>
        <location evidence="1 11">Cytoplasm</location>
    </subcellularLocation>
</comment>
<dbReference type="InterPro" id="IPR034768">
    <property type="entry name" value="4FE4S_WBL"/>
</dbReference>
<dbReference type="PANTHER" id="PTHR38839">
    <property type="entry name" value="TRANSCRIPTIONAL REGULATOR WHID-RELATED"/>
    <property type="match status" value="1"/>
</dbReference>
<feature type="region of interest" description="Disordered" evidence="12">
    <location>
        <begin position="160"/>
        <end position="190"/>
    </location>
</feature>
<keyword evidence="9 11" id="KW-1015">Disulfide bond</keyword>
<keyword evidence="5 11" id="KW-0408">Iron</keyword>
<gene>
    <name evidence="11" type="primary">whiB</name>
    <name evidence="14" type="ORF">GCM10017559_08020</name>
</gene>
<reference evidence="14 15" key="1">
    <citation type="journal article" date="2019" name="Int. J. Syst. Evol. Microbiol.">
        <title>The Global Catalogue of Microorganisms (GCM) 10K type strain sequencing project: providing services to taxonomists for standard genome sequencing and annotation.</title>
        <authorList>
            <consortium name="The Broad Institute Genomics Platform"/>
            <consortium name="The Broad Institute Genome Sequencing Center for Infectious Disease"/>
            <person name="Wu L."/>
            <person name="Ma J."/>
        </authorList>
    </citation>
    <scope>NUCLEOTIDE SEQUENCE [LARGE SCALE GENOMIC DNA]</scope>
    <source>
        <strain evidence="14 15">JCM 3106</strain>
    </source>
</reference>
<evidence type="ECO:0000256" key="2">
    <source>
        <dbReference type="ARBA" id="ARBA00006597"/>
    </source>
</evidence>
<proteinExistence type="inferred from homology"/>
<evidence type="ECO:0000313" key="14">
    <source>
        <dbReference type="EMBL" id="GAA2990404.1"/>
    </source>
</evidence>
<keyword evidence="15" id="KW-1185">Reference proteome</keyword>